<organism evidence="1 2">
    <name type="scientific">Paenibacillus sabinae T27</name>
    <dbReference type="NCBI Taxonomy" id="1268072"/>
    <lineage>
        <taxon>Bacteria</taxon>
        <taxon>Bacillati</taxon>
        <taxon>Bacillota</taxon>
        <taxon>Bacilli</taxon>
        <taxon>Bacillales</taxon>
        <taxon>Paenibacillaceae</taxon>
        <taxon>Paenibacillus</taxon>
    </lineage>
</organism>
<evidence type="ECO:0000313" key="1">
    <source>
        <dbReference type="EMBL" id="AHV99008.1"/>
    </source>
</evidence>
<dbReference type="Proteomes" id="UP000019772">
    <property type="component" value="Chromosome"/>
</dbReference>
<dbReference type="EMBL" id="CP004078">
    <property type="protein sequence ID" value="AHV99008.1"/>
    <property type="molecule type" value="Genomic_DNA"/>
</dbReference>
<dbReference type="AlphaFoldDB" id="X5A3W4"/>
<dbReference type="STRING" id="1268072.PSAB_20585"/>
<name>X5A3W4_9BACL</name>
<dbReference type="HOGENOM" id="CLU_2827142_0_0_9"/>
<gene>
    <name evidence="1" type="ORF">PSAB_20585</name>
</gene>
<protein>
    <submittedName>
        <fullName evidence="1">Uncharacterized protein</fullName>
    </submittedName>
</protein>
<dbReference type="RefSeq" id="WP_025336471.1">
    <property type="nucleotide sequence ID" value="NZ_CP004078.1"/>
</dbReference>
<keyword evidence="2" id="KW-1185">Reference proteome</keyword>
<dbReference type="OrthoDB" id="9884340at2"/>
<evidence type="ECO:0000313" key="2">
    <source>
        <dbReference type="Proteomes" id="UP000019772"/>
    </source>
</evidence>
<proteinExistence type="predicted"/>
<sequence length="66" mass="7064">MKLELDFALESIRKATPDCRAAALGVITAVVNADHSPFAKVSNVKTVLAALDTVLAENRRSQKVAQ</sequence>
<reference evidence="1 2" key="1">
    <citation type="journal article" date="2014" name="PLoS Genet.">
        <title>Comparative Genomic Analysis of N2-Fixing and Non-N2-Fixing Paenibacillus spp.: Organization, Evolution and Expression of the Nitrogen Fixation Genes.</title>
        <authorList>
            <person name="Xie J.B."/>
            <person name="Du Z."/>
            <person name="Bai L."/>
            <person name="Tian C."/>
            <person name="Zhang Y."/>
            <person name="Xie J.Y."/>
            <person name="Wang T."/>
            <person name="Liu X."/>
            <person name="Chen X."/>
            <person name="Cheng Q."/>
            <person name="Chen S."/>
            <person name="Li J."/>
        </authorList>
    </citation>
    <scope>NUCLEOTIDE SEQUENCE [LARGE SCALE GENOMIC DNA]</scope>
    <source>
        <strain evidence="1 2">T27</strain>
    </source>
</reference>
<dbReference type="KEGG" id="psab:PSAB_20585"/>
<accession>X5A3W4</accession>
<dbReference type="PATRIC" id="fig|1268072.3.peg.4238"/>